<dbReference type="GO" id="GO:0008168">
    <property type="term" value="F:methyltransferase activity"/>
    <property type="evidence" value="ECO:0007669"/>
    <property type="project" value="UniProtKB-KW"/>
</dbReference>
<dbReference type="GO" id="GO:0032259">
    <property type="term" value="P:methylation"/>
    <property type="evidence" value="ECO:0007669"/>
    <property type="project" value="UniProtKB-KW"/>
</dbReference>
<proteinExistence type="inferred from homology"/>
<dbReference type="Gene3D" id="3.40.50.150">
    <property type="entry name" value="Vaccinia Virus protein VP39"/>
    <property type="match status" value="1"/>
</dbReference>
<comment type="catalytic activity">
    <reaction evidence="6">
        <text>a 2'-deoxyadenosine in DNA + S-adenosyl-L-methionine = an N(6)-methyl-2'-deoxyadenosine in DNA + S-adenosyl-L-homocysteine + H(+)</text>
        <dbReference type="Rhea" id="RHEA:15197"/>
        <dbReference type="Rhea" id="RHEA-COMP:12418"/>
        <dbReference type="Rhea" id="RHEA-COMP:12419"/>
        <dbReference type="ChEBI" id="CHEBI:15378"/>
        <dbReference type="ChEBI" id="CHEBI:57856"/>
        <dbReference type="ChEBI" id="CHEBI:59789"/>
        <dbReference type="ChEBI" id="CHEBI:90615"/>
        <dbReference type="ChEBI" id="CHEBI:90616"/>
        <dbReference type="EC" id="2.1.1.72"/>
    </reaction>
</comment>
<dbReference type="EMBL" id="JACRTB010000060">
    <property type="protein sequence ID" value="MBC8577856.1"/>
    <property type="molecule type" value="Genomic_DNA"/>
</dbReference>
<dbReference type="InterPro" id="IPR012327">
    <property type="entry name" value="MeTrfase_D12"/>
</dbReference>
<evidence type="ECO:0000256" key="5">
    <source>
        <dbReference type="ARBA" id="ARBA00022691"/>
    </source>
</evidence>
<evidence type="ECO:0000313" key="8">
    <source>
        <dbReference type="Proteomes" id="UP000658131"/>
    </source>
</evidence>
<dbReference type="PANTHER" id="PTHR30481">
    <property type="entry name" value="DNA ADENINE METHYLASE"/>
    <property type="match status" value="1"/>
</dbReference>
<evidence type="ECO:0000256" key="2">
    <source>
        <dbReference type="ARBA" id="ARBA00011900"/>
    </source>
</evidence>
<name>A0ABR7NN71_9FIRM</name>
<evidence type="ECO:0000256" key="4">
    <source>
        <dbReference type="ARBA" id="ARBA00022679"/>
    </source>
</evidence>
<evidence type="ECO:0000256" key="1">
    <source>
        <dbReference type="ARBA" id="ARBA00006594"/>
    </source>
</evidence>
<comment type="caution">
    <text evidence="7">The sequence shown here is derived from an EMBL/GenBank/DDBJ whole genome shotgun (WGS) entry which is preliminary data.</text>
</comment>
<evidence type="ECO:0000256" key="3">
    <source>
        <dbReference type="ARBA" id="ARBA00022603"/>
    </source>
</evidence>
<dbReference type="InterPro" id="IPR023095">
    <property type="entry name" value="Ade_MeTrfase_dom_2"/>
</dbReference>
<dbReference type="Gene3D" id="1.10.1020.10">
    <property type="entry name" value="Adenine-specific Methyltransferase, Domain 2"/>
    <property type="match status" value="1"/>
</dbReference>
<dbReference type="InterPro" id="IPR029063">
    <property type="entry name" value="SAM-dependent_MTases_sf"/>
</dbReference>
<dbReference type="PANTHER" id="PTHR30481:SF4">
    <property type="entry name" value="SITE-SPECIFIC DNA-METHYLTRANSFERASE (ADENINE-SPECIFIC)"/>
    <property type="match status" value="1"/>
</dbReference>
<comment type="similarity">
    <text evidence="1">Belongs to the N(4)/N(6)-methyltransferase family.</text>
</comment>
<keyword evidence="3 7" id="KW-0489">Methyltransferase</keyword>
<reference evidence="7 8" key="1">
    <citation type="submission" date="2020-08" db="EMBL/GenBank/DDBJ databases">
        <title>Genome public.</title>
        <authorList>
            <person name="Liu C."/>
            <person name="Sun Q."/>
        </authorList>
    </citation>
    <scope>NUCLEOTIDE SEQUENCE [LARGE SCALE GENOMIC DNA]</scope>
    <source>
        <strain evidence="7 8">BX1</strain>
    </source>
</reference>
<sequence length="178" mass="20758">MLNSFINWVGGKKALREEIYQIFPKDHKKYAEVFGGGGWVLFGKRQRPGCIEVYNDFNGDLVNLFLCVRDKCLPLLEELGFLPLNSRDEYRRLLKKFLKKESFPNGYLYENLELADRYLPEPSAREIKEILTIQAEQYDVRRAAAYYKSIRYSYSSGGSSYGARPLNIRDFRSVPNFV</sequence>
<dbReference type="SUPFAM" id="SSF53335">
    <property type="entry name" value="S-adenosyl-L-methionine-dependent methyltransferases"/>
    <property type="match status" value="1"/>
</dbReference>
<dbReference type="PRINTS" id="PR00505">
    <property type="entry name" value="D12N6MTFRASE"/>
</dbReference>
<dbReference type="Proteomes" id="UP000658131">
    <property type="component" value="Unassembled WGS sequence"/>
</dbReference>
<accession>A0ABR7NN71</accession>
<keyword evidence="4" id="KW-0808">Transferase</keyword>
<dbReference type="EC" id="2.1.1.72" evidence="2"/>
<evidence type="ECO:0000256" key="6">
    <source>
        <dbReference type="ARBA" id="ARBA00047942"/>
    </source>
</evidence>
<gene>
    <name evidence="7" type="ORF">H8717_15845</name>
</gene>
<keyword evidence="8" id="KW-1185">Reference proteome</keyword>
<organism evidence="7 8">
    <name type="scientific">Yanshouia hominis</name>
    <dbReference type="NCBI Taxonomy" id="2763673"/>
    <lineage>
        <taxon>Bacteria</taxon>
        <taxon>Bacillati</taxon>
        <taxon>Bacillota</taxon>
        <taxon>Clostridia</taxon>
        <taxon>Eubacteriales</taxon>
        <taxon>Oscillospiraceae</taxon>
        <taxon>Yanshouia</taxon>
    </lineage>
</organism>
<keyword evidence="5" id="KW-0949">S-adenosyl-L-methionine</keyword>
<evidence type="ECO:0000313" key="7">
    <source>
        <dbReference type="EMBL" id="MBC8577856.1"/>
    </source>
</evidence>
<protein>
    <recommendedName>
        <fullName evidence="2">site-specific DNA-methyltransferase (adenine-specific)</fullName>
        <ecNumber evidence="2">2.1.1.72</ecNumber>
    </recommendedName>
</protein>
<dbReference type="Pfam" id="PF02086">
    <property type="entry name" value="MethyltransfD12"/>
    <property type="match status" value="1"/>
</dbReference>